<dbReference type="EMBL" id="FRFG01000007">
    <property type="protein sequence ID" value="SHO54688.1"/>
    <property type="molecule type" value="Genomic_DNA"/>
</dbReference>
<accession>A0A1M7YPW9</accession>
<dbReference type="AlphaFoldDB" id="A0A1M7YPW9"/>
<evidence type="ECO:0000313" key="1">
    <source>
        <dbReference type="EMBL" id="SHO54688.1"/>
    </source>
</evidence>
<proteinExistence type="predicted"/>
<sequence length="44" mass="5483">MLKRRIQSKHLWRITSTVRRKRKLANNKNKVFDRHRTFINHLSP</sequence>
<keyword evidence="2" id="KW-1185">Reference proteome</keyword>
<protein>
    <submittedName>
        <fullName evidence="1">Uncharacterized protein</fullName>
    </submittedName>
</protein>
<reference evidence="2" key="1">
    <citation type="submission" date="2016-12" db="EMBL/GenBank/DDBJ databases">
        <authorList>
            <person name="Rodrigo-Torres L."/>
            <person name="Arahal R.D."/>
            <person name="Lucena T."/>
        </authorList>
    </citation>
    <scope>NUCLEOTIDE SEQUENCE [LARGE SCALE GENOMIC DNA]</scope>
</reference>
<gene>
    <name evidence="1" type="ORF">VQ7734_00404</name>
</gene>
<evidence type="ECO:0000313" key="2">
    <source>
        <dbReference type="Proteomes" id="UP000184600"/>
    </source>
</evidence>
<dbReference type="Proteomes" id="UP000184600">
    <property type="component" value="Unassembled WGS sequence"/>
</dbReference>
<organism evidence="1 2">
    <name type="scientific">Vibrio quintilis</name>
    <dbReference type="NCBI Taxonomy" id="1117707"/>
    <lineage>
        <taxon>Bacteria</taxon>
        <taxon>Pseudomonadati</taxon>
        <taxon>Pseudomonadota</taxon>
        <taxon>Gammaproteobacteria</taxon>
        <taxon>Vibrionales</taxon>
        <taxon>Vibrionaceae</taxon>
        <taxon>Vibrio</taxon>
    </lineage>
</organism>
<name>A0A1M7YPW9_9VIBR</name>